<keyword evidence="2" id="KW-1133">Transmembrane helix</keyword>
<feature type="region of interest" description="Disordered" evidence="1">
    <location>
        <begin position="89"/>
        <end position="119"/>
    </location>
</feature>
<evidence type="ECO:0000313" key="4">
    <source>
        <dbReference type="EMBL" id="CAE8722303.1"/>
    </source>
</evidence>
<keyword evidence="3" id="KW-0732">Signal</keyword>
<feature type="transmembrane region" description="Helical" evidence="2">
    <location>
        <begin position="660"/>
        <end position="680"/>
    </location>
</feature>
<evidence type="ECO:0000256" key="1">
    <source>
        <dbReference type="SAM" id="MobiDB-lite"/>
    </source>
</evidence>
<feature type="signal peptide" evidence="3">
    <location>
        <begin position="1"/>
        <end position="28"/>
    </location>
</feature>
<feature type="chain" id="PRO_5033010563" evidence="3">
    <location>
        <begin position="29"/>
        <end position="1310"/>
    </location>
</feature>
<sequence>MLAQQHALRGALRISLVIAIARLSGCECQNANDTVPAPSAPTDAVPDAVITTPTLSIMPTTTFGNSLSTSGTATTSSQLAGANKLPAEELPPLRLPDQLPPMSGSPGDEEKPGAASPQDFSQAALGYGTALVKELPEGTQKAVAVIAQVPLGTMVAARLPAASNAIGVGYVAVVVQGSQAAALLPRAAWANYSSSGSLSLVMTVIGSNSSTGAISSRYSSYLGGSKVSWAFGASAQLAASAVDFMLVYPSNGIIAALQVDLGIDTEYPMLVRISSTALPAGTRCAYLGADGLWSRAGVREATVGEVQDVIGTSNATGFWCASSHLSIFGAILDLVLDCTNANVLSAEGLQNVQSRSDWGGRPPAVLLWILLAFLSAALVAGVAADRQAAQKGFWRRDFFLTPMPPIVARSSSGDDGSLRSRCGSCATSCVPRCYPALLAAAAGFHKSTTESEKKLALAVLVCGVQHLLASRTRLDVKTLRGHVWGLGGWVQGSLAVAKSKVLASRVQDLEDEELHQAFYDFVTAGGTSAEGPMWAFLWRSWLVKAAFNPLAELSYLSVHVSAGKRAKLLADGLLGTLAISALLFSVSGSAVAARNPTACAAPRGSFGWLVLVTLTSAALNALPRTLLYNLAVRSFQDDGGGDPRQRQQQLLRSRSADLRFWLVGGLLSCLHLLVILGFLAQLGEADEWKWLFSFFFVLASSLLLGPALCAACLATATQLAVARHPELARQPPFSLGVDLSLCEKDEEVCWEDLTGKGSVALSCGPDAQKVEELAGRAISVGHLLEFYEMLGRQVMPHFDPKQSTTHDVVRCAIIPLSLPWRSGGLRTCSIRISIFGLRHMKCDDEGTSSRPLLRCSFGVRGPSGHRKFSGGCSAAIMAGGSGAADAGSLAWNYEGFADDFSLPGDSLEFEVSSEDLVLGSASLESAELRVGVGGGFFGELPMQPLSLGALEVHVEVIDADDDDAAVDAAGDVDENQEPLTTHASGRKFQVNQEEEPENYLSSSDEQSKAILMLPNVEVQVPDGQEERKTQQQPGRDACVVGRAYASVVNCDRPLLAGKMVTHNWSNTFSHLLAAVLADALGLETFDGVLELLFSGQFEELRERLRAKGGLDLSYWVCAFSVNQHAGICDKPPSADSSGVPLQPCSCSTAKYLSGSLCEMNKFDEMMAFLKHANRLRRRQLRKLLTEEAAINMKRFGQVVAVDVNFELLGRVWCVAELVEAHRLHLPQVLMIHSAASRERCLQKLRHLDVREAEASFAADKELILGKIEDVDIFNEQLKGLLLRQLNLFMKRADSLALAAFRDTVIQVLAF</sequence>
<feature type="transmembrane region" description="Helical" evidence="2">
    <location>
        <begin position="605"/>
        <end position="623"/>
    </location>
</feature>
<reference evidence="4" key="1">
    <citation type="submission" date="2021-02" db="EMBL/GenBank/DDBJ databases">
        <authorList>
            <person name="Dougan E. K."/>
            <person name="Rhodes N."/>
            <person name="Thang M."/>
            <person name="Chan C."/>
        </authorList>
    </citation>
    <scope>NUCLEOTIDE SEQUENCE</scope>
</reference>
<gene>
    <name evidence="4" type="ORF">PGLA2088_LOCUS42437</name>
</gene>
<feature type="transmembrane region" description="Helical" evidence="2">
    <location>
        <begin position="365"/>
        <end position="384"/>
    </location>
</feature>
<feature type="transmembrane region" description="Helical" evidence="2">
    <location>
        <begin position="573"/>
        <end position="593"/>
    </location>
</feature>
<evidence type="ECO:0000256" key="2">
    <source>
        <dbReference type="SAM" id="Phobius"/>
    </source>
</evidence>
<dbReference type="EMBL" id="CAJNNW010034315">
    <property type="protein sequence ID" value="CAE8722303.1"/>
    <property type="molecule type" value="Genomic_DNA"/>
</dbReference>
<keyword evidence="2" id="KW-0812">Transmembrane</keyword>
<evidence type="ECO:0000256" key="3">
    <source>
        <dbReference type="SAM" id="SignalP"/>
    </source>
</evidence>
<protein>
    <submittedName>
        <fullName evidence="4">Uncharacterized protein</fullName>
    </submittedName>
</protein>
<feature type="transmembrane region" description="Helical" evidence="2">
    <location>
        <begin position="692"/>
        <end position="714"/>
    </location>
</feature>
<keyword evidence="2" id="KW-0472">Membrane</keyword>
<proteinExistence type="predicted"/>
<organism evidence="4 5">
    <name type="scientific">Polarella glacialis</name>
    <name type="common">Dinoflagellate</name>
    <dbReference type="NCBI Taxonomy" id="89957"/>
    <lineage>
        <taxon>Eukaryota</taxon>
        <taxon>Sar</taxon>
        <taxon>Alveolata</taxon>
        <taxon>Dinophyceae</taxon>
        <taxon>Suessiales</taxon>
        <taxon>Suessiaceae</taxon>
        <taxon>Polarella</taxon>
    </lineage>
</organism>
<evidence type="ECO:0000313" key="5">
    <source>
        <dbReference type="Proteomes" id="UP000626109"/>
    </source>
</evidence>
<name>A0A813L9C5_POLGL</name>
<feature type="compositionally biased region" description="Low complexity" evidence="1">
    <location>
        <begin position="89"/>
        <end position="101"/>
    </location>
</feature>
<accession>A0A813L9C5</accession>
<comment type="caution">
    <text evidence="4">The sequence shown here is derived from an EMBL/GenBank/DDBJ whole genome shotgun (WGS) entry which is preliminary data.</text>
</comment>
<dbReference type="Proteomes" id="UP000626109">
    <property type="component" value="Unassembled WGS sequence"/>
</dbReference>